<dbReference type="STRING" id="1121291.SAMN02745134_01834"/>
<evidence type="ECO:0000256" key="1">
    <source>
        <dbReference type="SAM" id="Phobius"/>
    </source>
</evidence>
<accession>A0A1W1XH15</accession>
<keyword evidence="1" id="KW-0812">Transmembrane</keyword>
<keyword evidence="1" id="KW-1133">Transmembrane helix</keyword>
<keyword evidence="1" id="KW-0472">Membrane</keyword>
<feature type="transmembrane region" description="Helical" evidence="1">
    <location>
        <begin position="9"/>
        <end position="30"/>
    </location>
</feature>
<dbReference type="Proteomes" id="UP000192468">
    <property type="component" value="Unassembled WGS sequence"/>
</dbReference>
<protein>
    <submittedName>
        <fullName evidence="2">Uncharacterized protein</fullName>
    </submittedName>
</protein>
<keyword evidence="3" id="KW-1185">Reference proteome</keyword>
<evidence type="ECO:0000313" key="2">
    <source>
        <dbReference type="EMBL" id="SMC23249.1"/>
    </source>
</evidence>
<gene>
    <name evidence="2" type="ORF">SAMN02745134_01834</name>
</gene>
<organism evidence="2 3">
    <name type="scientific">Clostridium acidisoli DSM 12555</name>
    <dbReference type="NCBI Taxonomy" id="1121291"/>
    <lineage>
        <taxon>Bacteria</taxon>
        <taxon>Bacillati</taxon>
        <taxon>Bacillota</taxon>
        <taxon>Clostridia</taxon>
        <taxon>Eubacteriales</taxon>
        <taxon>Clostridiaceae</taxon>
        <taxon>Clostridium</taxon>
    </lineage>
</organism>
<proteinExistence type="predicted"/>
<dbReference type="EMBL" id="FWXH01000005">
    <property type="protein sequence ID" value="SMC23249.1"/>
    <property type="molecule type" value="Genomic_DNA"/>
</dbReference>
<evidence type="ECO:0000313" key="3">
    <source>
        <dbReference type="Proteomes" id="UP000192468"/>
    </source>
</evidence>
<dbReference type="OrthoDB" id="1911759at2"/>
<sequence>MDNRKKRKLLPFIIIVLALIFAIIFCVSPVKKITKVNNFAKASDSIIKLESLNEVEFNNENKSLQTSVSLTDDDINNLIYNAIKNKVSVSAIETDINDDIKIYVNSDLLNIIPTQYAVEIVPSLKNNSLGFSIKSAQIGRIPVPKKIILTMLEKSSSTNFSVDAENNYVTISTKPIEPFKLVSFTMGDKKIGIKTSYSINSLADLKRLLQSNVSESIKSLLKNMYR</sequence>
<reference evidence="2 3" key="1">
    <citation type="submission" date="2017-04" db="EMBL/GenBank/DDBJ databases">
        <authorList>
            <person name="Afonso C.L."/>
            <person name="Miller P.J."/>
            <person name="Scott M.A."/>
            <person name="Spackman E."/>
            <person name="Goraichik I."/>
            <person name="Dimitrov K.M."/>
            <person name="Suarez D.L."/>
            <person name="Swayne D.E."/>
        </authorList>
    </citation>
    <scope>NUCLEOTIDE SEQUENCE [LARGE SCALE GENOMIC DNA]</scope>
    <source>
        <strain evidence="2 3">DSM 12555</strain>
    </source>
</reference>
<name>A0A1W1XH15_9CLOT</name>
<dbReference type="AlphaFoldDB" id="A0A1W1XH15"/>
<dbReference type="RefSeq" id="WP_084115360.1">
    <property type="nucleotide sequence ID" value="NZ_FWXH01000005.1"/>
</dbReference>